<dbReference type="Pfam" id="PF00578">
    <property type="entry name" value="AhpC-TSA"/>
    <property type="match status" value="1"/>
</dbReference>
<dbReference type="InterPro" id="IPR000866">
    <property type="entry name" value="AhpC/TSA"/>
</dbReference>
<dbReference type="GO" id="GO:0016209">
    <property type="term" value="F:antioxidant activity"/>
    <property type="evidence" value="ECO:0007669"/>
    <property type="project" value="InterPro"/>
</dbReference>
<dbReference type="PROSITE" id="PS51352">
    <property type="entry name" value="THIOREDOXIN_2"/>
    <property type="match status" value="1"/>
</dbReference>
<dbReference type="Gene3D" id="3.40.30.10">
    <property type="entry name" value="Glutaredoxin"/>
    <property type="match status" value="1"/>
</dbReference>
<accession>A0A1G2H2U2</accession>
<dbReference type="STRING" id="1802129.A3J04_03110"/>
<evidence type="ECO:0000313" key="2">
    <source>
        <dbReference type="EMBL" id="OGZ56783.1"/>
    </source>
</evidence>
<evidence type="ECO:0000259" key="1">
    <source>
        <dbReference type="PROSITE" id="PS51352"/>
    </source>
</evidence>
<gene>
    <name evidence="2" type="ORF">A3J04_03110</name>
</gene>
<dbReference type="GO" id="GO:0016491">
    <property type="term" value="F:oxidoreductase activity"/>
    <property type="evidence" value="ECO:0007669"/>
    <property type="project" value="InterPro"/>
</dbReference>
<protein>
    <recommendedName>
        <fullName evidence="1">Thioredoxin domain-containing protein</fullName>
    </recommendedName>
</protein>
<dbReference type="InterPro" id="IPR013766">
    <property type="entry name" value="Thioredoxin_domain"/>
</dbReference>
<reference evidence="2 3" key="1">
    <citation type="journal article" date="2016" name="Nat. Commun.">
        <title>Thousands of microbial genomes shed light on interconnected biogeochemical processes in an aquifer system.</title>
        <authorList>
            <person name="Anantharaman K."/>
            <person name="Brown C.T."/>
            <person name="Hug L.A."/>
            <person name="Sharon I."/>
            <person name="Castelle C.J."/>
            <person name="Probst A.J."/>
            <person name="Thomas B.C."/>
            <person name="Singh A."/>
            <person name="Wilkins M.J."/>
            <person name="Karaoz U."/>
            <person name="Brodie E.L."/>
            <person name="Williams K.H."/>
            <person name="Hubbard S.S."/>
            <person name="Banfield J.F."/>
        </authorList>
    </citation>
    <scope>NUCLEOTIDE SEQUENCE [LARGE SCALE GENOMIC DNA]</scope>
</reference>
<evidence type="ECO:0000313" key="3">
    <source>
        <dbReference type="Proteomes" id="UP000177954"/>
    </source>
</evidence>
<dbReference type="Proteomes" id="UP000177954">
    <property type="component" value="Unassembled WGS sequence"/>
</dbReference>
<dbReference type="EMBL" id="MHNZ01000007">
    <property type="protein sequence ID" value="OGZ56783.1"/>
    <property type="molecule type" value="Genomic_DNA"/>
</dbReference>
<dbReference type="AlphaFoldDB" id="A0A1G2H2U2"/>
<proteinExistence type="predicted"/>
<feature type="domain" description="Thioredoxin" evidence="1">
    <location>
        <begin position="34"/>
        <end position="174"/>
    </location>
</feature>
<dbReference type="InterPro" id="IPR036249">
    <property type="entry name" value="Thioredoxin-like_sf"/>
</dbReference>
<sequence>MSKYFLAVILVVLVVGGALLYYKDQQKKYDDGGLDKGQIPGGVTETMVKIRGTILAGRSDHPLLEFSPTGYDDALKSGDLVVLYFYANWCPICKKEFPEMQAAFNSFDDNKRVIGFRVNFQDDETSAEEVALARQFGVPYQHTKIFLKGGKQVLKAPDSWSKDRYISEINKMLSN</sequence>
<organism evidence="2 3">
    <name type="scientific">Candidatus Ryanbacteria bacterium RIFCSPLOWO2_02_FULL_47_14</name>
    <dbReference type="NCBI Taxonomy" id="1802129"/>
    <lineage>
        <taxon>Bacteria</taxon>
        <taxon>Candidatus Ryaniibacteriota</taxon>
    </lineage>
</organism>
<dbReference type="SUPFAM" id="SSF52833">
    <property type="entry name" value="Thioredoxin-like"/>
    <property type="match status" value="1"/>
</dbReference>
<comment type="caution">
    <text evidence="2">The sequence shown here is derived from an EMBL/GenBank/DDBJ whole genome shotgun (WGS) entry which is preliminary data.</text>
</comment>
<name>A0A1G2H2U2_9BACT</name>